<name>A0A085NRJ2_9BILA</name>
<gene>
    <name evidence="1" type="ORF">M514_15790</name>
</gene>
<dbReference type="Proteomes" id="UP000030758">
    <property type="component" value="Unassembled WGS sequence"/>
</dbReference>
<proteinExistence type="predicted"/>
<reference evidence="1" key="1">
    <citation type="journal article" date="2014" name="Nat. Genet.">
        <title>Genome and transcriptome of the porcine whipworm Trichuris suis.</title>
        <authorList>
            <person name="Jex A.R."/>
            <person name="Nejsum P."/>
            <person name="Schwarz E.M."/>
            <person name="Hu L."/>
            <person name="Young N.D."/>
            <person name="Hall R.S."/>
            <person name="Korhonen P.K."/>
            <person name="Liao S."/>
            <person name="Thamsborg S."/>
            <person name="Xia J."/>
            <person name="Xu P."/>
            <person name="Wang S."/>
            <person name="Scheerlinck J.P."/>
            <person name="Hofmann A."/>
            <person name="Sternberg P.W."/>
            <person name="Wang J."/>
            <person name="Gasser R.B."/>
        </authorList>
    </citation>
    <scope>NUCLEOTIDE SEQUENCE [LARGE SCALE GENOMIC DNA]</scope>
    <source>
        <strain evidence="1">DCEP-RM93F</strain>
    </source>
</reference>
<protein>
    <submittedName>
        <fullName evidence="1">Uncharacterized protein</fullName>
    </submittedName>
</protein>
<dbReference type="EMBL" id="KL367479">
    <property type="protein sequence ID" value="KFD72088.1"/>
    <property type="molecule type" value="Genomic_DNA"/>
</dbReference>
<dbReference type="AlphaFoldDB" id="A0A085NRJ2"/>
<accession>A0A085NRJ2</accession>
<organism evidence="1">
    <name type="scientific">Trichuris suis</name>
    <name type="common">pig whipworm</name>
    <dbReference type="NCBI Taxonomy" id="68888"/>
    <lineage>
        <taxon>Eukaryota</taxon>
        <taxon>Metazoa</taxon>
        <taxon>Ecdysozoa</taxon>
        <taxon>Nematoda</taxon>
        <taxon>Enoplea</taxon>
        <taxon>Dorylaimia</taxon>
        <taxon>Trichinellida</taxon>
        <taxon>Trichuridae</taxon>
        <taxon>Trichuris</taxon>
    </lineage>
</organism>
<sequence>MFKDDVYPRFNCLLGYKLRKSEVFRDTVVPANRRAQTSLFLRLFSISKALLVNAGFLVGSSCVVPKVWPSGIDSSFKHAAGLGQAVLVLPLQRCSPSSYIPIA</sequence>
<evidence type="ECO:0000313" key="1">
    <source>
        <dbReference type="EMBL" id="KFD72088.1"/>
    </source>
</evidence>